<evidence type="ECO:0000313" key="1">
    <source>
        <dbReference type="EMBL" id="DAD33885.1"/>
    </source>
</evidence>
<comment type="caution">
    <text evidence="1">The sequence shown here is derived from an EMBL/GenBank/DDBJ whole genome shotgun (WGS) entry which is preliminary data.</text>
</comment>
<protein>
    <submittedName>
        <fullName evidence="1">Uncharacterized protein</fullName>
    </submittedName>
</protein>
<dbReference type="Proteomes" id="UP000607653">
    <property type="component" value="Unassembled WGS sequence"/>
</dbReference>
<dbReference type="EMBL" id="DUZY01000003">
    <property type="protein sequence ID" value="DAD33885.1"/>
    <property type="molecule type" value="Genomic_DNA"/>
</dbReference>
<organism evidence="1 2">
    <name type="scientific">Nelumbo nucifera</name>
    <name type="common">Sacred lotus</name>
    <dbReference type="NCBI Taxonomy" id="4432"/>
    <lineage>
        <taxon>Eukaryota</taxon>
        <taxon>Viridiplantae</taxon>
        <taxon>Streptophyta</taxon>
        <taxon>Embryophyta</taxon>
        <taxon>Tracheophyta</taxon>
        <taxon>Spermatophyta</taxon>
        <taxon>Magnoliopsida</taxon>
        <taxon>Proteales</taxon>
        <taxon>Nelumbonaceae</taxon>
        <taxon>Nelumbo</taxon>
    </lineage>
</organism>
<keyword evidence="2" id="KW-1185">Reference proteome</keyword>
<gene>
    <name evidence="1" type="ORF">HUJ06_012736</name>
</gene>
<accession>A0A822YS61</accession>
<name>A0A822YS61_NELNU</name>
<dbReference type="AlphaFoldDB" id="A0A822YS61"/>
<proteinExistence type="predicted"/>
<evidence type="ECO:0000313" key="2">
    <source>
        <dbReference type="Proteomes" id="UP000607653"/>
    </source>
</evidence>
<sequence>MIPSSSSGIAAVGLVFNGFWHQDSSARLDNQHCVRWGLLRPGRVQHIVTGAPLLCFRLSTEERRQTFLFYFSKHPGSDTMKTLRKFFFFLFPYFERKVTCRSGFPIIEIVKYIPEFLSLGGQPWDLRMLFGYLLQVLKSRFDGNSGLCELCKIP</sequence>
<reference evidence="1 2" key="1">
    <citation type="journal article" date="2020" name="Mol. Biol. Evol.">
        <title>Distinct Expression and Methylation Patterns for Genes with Different Fates following a Single Whole-Genome Duplication in Flowering Plants.</title>
        <authorList>
            <person name="Shi T."/>
            <person name="Rahmani R.S."/>
            <person name="Gugger P.F."/>
            <person name="Wang M."/>
            <person name="Li H."/>
            <person name="Zhang Y."/>
            <person name="Li Z."/>
            <person name="Wang Q."/>
            <person name="Van de Peer Y."/>
            <person name="Marchal K."/>
            <person name="Chen J."/>
        </authorList>
    </citation>
    <scope>NUCLEOTIDE SEQUENCE [LARGE SCALE GENOMIC DNA]</scope>
    <source>
        <tissue evidence="1">Leaf</tissue>
    </source>
</reference>